<dbReference type="Gene3D" id="1.25.10.10">
    <property type="entry name" value="Leucine-rich Repeat Variant"/>
    <property type="match status" value="5"/>
</dbReference>
<evidence type="ECO:0000256" key="5">
    <source>
        <dbReference type="ARBA" id="ARBA00022776"/>
    </source>
</evidence>
<dbReference type="WBParaSite" id="SRDH1_29020.2">
    <property type="protein sequence ID" value="SRDH1_29020.2"/>
    <property type="gene ID" value="SRDH1_29020"/>
</dbReference>
<evidence type="ECO:0000313" key="11">
    <source>
        <dbReference type="Proteomes" id="UP000050792"/>
    </source>
</evidence>
<dbReference type="InterPro" id="IPR011989">
    <property type="entry name" value="ARM-like"/>
</dbReference>
<dbReference type="InterPro" id="IPR034085">
    <property type="entry name" value="TOG"/>
</dbReference>
<keyword evidence="5" id="KW-0498">Mitosis</keyword>
<reference evidence="12" key="2">
    <citation type="submission" date="2023-11" db="UniProtKB">
        <authorList>
            <consortium name="WormBaseParasite"/>
        </authorList>
    </citation>
    <scope>IDENTIFICATION</scope>
</reference>
<feature type="domain" description="TOG" evidence="10">
    <location>
        <begin position="268"/>
        <end position="502"/>
    </location>
</feature>
<feature type="domain" description="TOG" evidence="10">
    <location>
        <begin position="1214"/>
        <end position="1454"/>
    </location>
</feature>
<feature type="compositionally biased region" description="Basic and acidic residues" evidence="9">
    <location>
        <begin position="1155"/>
        <end position="1165"/>
    </location>
</feature>
<dbReference type="SMART" id="SM01349">
    <property type="entry name" value="TOG"/>
    <property type="match status" value="5"/>
</dbReference>
<keyword evidence="2" id="KW-0963">Cytoplasm</keyword>
<dbReference type="FunFam" id="1.25.10.10:FF:000050">
    <property type="entry name" value="Cytoskeleton-associated protein 5 isoform X1"/>
    <property type="match status" value="1"/>
</dbReference>
<comment type="similarity">
    <text evidence="8">Belongs to the TOG/XMAP215 family.</text>
</comment>
<feature type="domain" description="TOG" evidence="10">
    <location>
        <begin position="1"/>
        <end position="227"/>
    </location>
</feature>
<feature type="region of interest" description="Disordered" evidence="9">
    <location>
        <begin position="500"/>
        <end position="577"/>
    </location>
</feature>
<evidence type="ECO:0000256" key="7">
    <source>
        <dbReference type="ARBA" id="ARBA00023306"/>
    </source>
</evidence>
<dbReference type="GO" id="GO:0051010">
    <property type="term" value="F:microtubule plus-end binding"/>
    <property type="evidence" value="ECO:0007669"/>
    <property type="project" value="InterPro"/>
</dbReference>
<keyword evidence="6" id="KW-0206">Cytoskeleton</keyword>
<feature type="compositionally biased region" description="Polar residues" evidence="9">
    <location>
        <begin position="500"/>
        <end position="510"/>
    </location>
</feature>
<name>A0AA85EZ71_9TREM</name>
<organism evidence="11 12">
    <name type="scientific">Schistosoma rodhaini</name>
    <dbReference type="NCBI Taxonomy" id="6188"/>
    <lineage>
        <taxon>Eukaryota</taxon>
        <taxon>Metazoa</taxon>
        <taxon>Spiralia</taxon>
        <taxon>Lophotrochozoa</taxon>
        <taxon>Platyhelminthes</taxon>
        <taxon>Trematoda</taxon>
        <taxon>Digenea</taxon>
        <taxon>Strigeidida</taxon>
        <taxon>Schistosomatoidea</taxon>
        <taxon>Schistosomatidae</taxon>
        <taxon>Schistosoma</taxon>
    </lineage>
</organism>
<dbReference type="FunFam" id="1.25.10.10:FF:000063">
    <property type="entry name" value="Putative cytoskeleton-associated protein 5"/>
    <property type="match status" value="1"/>
</dbReference>
<evidence type="ECO:0000256" key="9">
    <source>
        <dbReference type="SAM" id="MobiDB-lite"/>
    </source>
</evidence>
<dbReference type="GO" id="GO:0005813">
    <property type="term" value="C:centrosome"/>
    <property type="evidence" value="ECO:0007669"/>
    <property type="project" value="UniProtKB-SubCell"/>
</dbReference>
<feature type="compositionally biased region" description="Polar residues" evidence="9">
    <location>
        <begin position="2032"/>
        <end position="2059"/>
    </location>
</feature>
<evidence type="ECO:0000256" key="8">
    <source>
        <dbReference type="ARBA" id="ARBA00025722"/>
    </source>
</evidence>
<evidence type="ECO:0000256" key="4">
    <source>
        <dbReference type="ARBA" id="ARBA00022737"/>
    </source>
</evidence>
<dbReference type="Proteomes" id="UP000050792">
    <property type="component" value="Unassembled WGS sequence"/>
</dbReference>
<sequence>MSSEDDWSKLPTLSKVQHKLWNARVAGYEEAFKIFSTETSGKSPVFNEYVGLMKKFVTDSHAGAQEKALDAVLAYIETAAAATKCAGDICSGIISKCLGSTRMKTKDKSIECLLMLIEIERHELVIEELIKGLSTKNPKVVVGSLQTLREALNLFGPTVVPIKPLFKEFGRLLDDRDQGIRNETKNLIVEVYRWIGVTTKDLLKDIKPVVMTELCELFNSIPPEKPVRLRYLRSQKPKEVTSDTGTENGPSDDAIPGETLTDQVDLDNMITPVEVLSKIPNDYWQKIGEKKWQDRRDALEAVEKITNVPRIVPGDFTDLVKSLIQVINKDTNIILVTLAAKILGQIARGLKSKFSPYSQQTLQACLGKFKEKKPNVVQALRESADGAISSTSVDHFVDDIVAALGHKTPNVRAEAALILSRAFKKCSATSLNKKILKSFTVPLCVTCNDTDPEVRECSFAALGAAMFVVSAKTIQPFLSELDSIRLAKINECCEQIASELSNSNNSGNQPTATSISISTSAKPNTASRRAAPPVTRPNTAPSGTGQATSECATKTPTLGPSSKKSTARTKSVVEKPKSTIPTENLLTEDEISQKASELLGEALIKQISDTNWKERLQAVEQMKSNIHSFISSDVPVQILCRAVLLKPGIKDTNFQVLRARIEYINEVLSLSISISSNLAELLLPDLIDKVGDTKVGDVTKTAMTKLAEKTSLELVGGFVMRTLFQIKNPRSQTEGLVWLNQSILEFGFCIPAQEVGPLLKTGLNATNPSVRQSSLNLAGTIHLYLNDRLVTLLADEKPALITLLNAEFAKNKDKKAPAPTRFSAAQNLLKDSVSTEPSGTGTLSGDIETTGQIEEMDSDALLPKVDISDRFTPELLGLLKSKIWKERLEALTTIEKFVTPSNLIDASNGKLQEPLTMIAKAANDVNKNLAKQALIILSSFASSMPKSDAVNYIKYVEPPILLCLGDSKVQIREAAVTALSSWQSRVPILSVFENDMLADALKMENPFLRAELLRWLQEVLSPMPLNALRKNASEITENLIPQVFASLEDRNVEARKQAQIVLPSLIQVFGWEPILKSANRLKPTSKDSIMPHLEKARESVANSHPSSVEKKTVSPPKAVRGGNGARPQLSSNAPENSEESENATQSSDITSKPVSETKKKTDTKKSINTSKNSGPELATTSIILPPNKLAKSSRLNDEKKRKLLKWDFDAPTKDHIQQLSTLFIAAGTAPEFHALLFHTDFKQHIKAIEQLSQLLDTTEGCEATVINVDIILRWIVLRFFETNPVVLGRCMDYLTKLFVYMSESGANLSEHEGGSFLPYLVMKVGEPKDVVRQNIRGILKLVVNLYPPSRLFTFLTNGTKAKTSKTRQECLDEMGSLIDRFGLNVCQPSIPIAIKLIAQQIGDRDSGVRSAALNALLSAYSVIGEQIWKVIGDIPEKERSMLEERIKRAGQAPINTVDNFEPKTPSVRSSTARRDPSDSRNPLEPVPNEFRRQQPVSAAHARARAMLNELGDLSPEKAPSMPPLIQLDADINDLFQPVEIPALKTHVRQPVLNALLRTSPDTASAITMVVTAISSNDLLISCHALAEIDTVLRDEKWYLLLNHVNQVLMLITMQLRQVTSRYFGDPSVSEEQLHTLIRSHLATIESLFSRPTLGREASRETLRELSQSLLQMMLDERTSEMSSGENVIRSINALFVLILEASNGTRILSALIRLLHECVSNGHFTNRFTQAILKSIWRITKGMNTAFLRNTCIYVLRCVIQYVPIKVSYSHINNYSVDVILLDCHHFLKAFPPSSWSARKSDVPLRTIKTLLHVLCGLQGPSILQFLESIPNKEDSELESYLIRTLKTTSGVTTTTSDPKKILASESHSKGFVLSTVTREKLTEIFNKVGSKKPDEGLNELYDFTQLYPDVDLSSYLTNTSQFFQAYIKQALRNIAVERARQARLSVNDKEPNTLAAHQTDGVLARPNWNSDFDANIINGQPTDPKVFMNRLAVLRRELGLGGVSTTNMDDNIGSSDEAGIQNTAFETTLRNMVQPNGDSPDENTQPETEQRPTMSTTELMDLKRRLERIKSAQKH</sequence>
<feature type="domain" description="TOG" evidence="10">
    <location>
        <begin position="860"/>
        <end position="1106"/>
    </location>
</feature>
<dbReference type="SUPFAM" id="SSF48371">
    <property type="entry name" value="ARM repeat"/>
    <property type="match status" value="2"/>
</dbReference>
<feature type="region of interest" description="Disordered" evidence="9">
    <location>
        <begin position="1096"/>
        <end position="1183"/>
    </location>
</feature>
<feature type="compositionally biased region" description="Polar residues" evidence="9">
    <location>
        <begin position="536"/>
        <end position="564"/>
    </location>
</feature>
<evidence type="ECO:0000256" key="2">
    <source>
        <dbReference type="ARBA" id="ARBA00022490"/>
    </source>
</evidence>
<dbReference type="Pfam" id="PF21041">
    <property type="entry name" value="XMAP215_CLASP_TOG"/>
    <property type="match status" value="2"/>
</dbReference>
<dbReference type="PANTHER" id="PTHR12609">
    <property type="entry name" value="MICROTUBULE ASSOCIATED PROTEIN XMAP215"/>
    <property type="match status" value="1"/>
</dbReference>
<feature type="domain" description="TOG" evidence="10">
    <location>
        <begin position="585"/>
        <end position="817"/>
    </location>
</feature>
<feature type="region of interest" description="Disordered" evidence="9">
    <location>
        <begin position="1453"/>
        <end position="1498"/>
    </location>
</feature>
<keyword evidence="11" id="KW-1185">Reference proteome</keyword>
<feature type="region of interest" description="Disordered" evidence="9">
    <location>
        <begin position="233"/>
        <end position="257"/>
    </location>
</feature>
<feature type="region of interest" description="Disordered" evidence="9">
    <location>
        <begin position="2032"/>
        <end position="2063"/>
    </location>
</feature>
<dbReference type="InterPro" id="IPR045110">
    <property type="entry name" value="XMAP215"/>
</dbReference>
<dbReference type="GO" id="GO:0051301">
    <property type="term" value="P:cell division"/>
    <property type="evidence" value="ECO:0007669"/>
    <property type="project" value="UniProtKB-KW"/>
</dbReference>
<reference evidence="11" key="1">
    <citation type="submission" date="2022-06" db="EMBL/GenBank/DDBJ databases">
        <authorList>
            <person name="Berger JAMES D."/>
            <person name="Berger JAMES D."/>
        </authorList>
    </citation>
    <scope>NUCLEOTIDE SEQUENCE [LARGE SCALE GENOMIC DNA]</scope>
</reference>
<keyword evidence="7" id="KW-0131">Cell cycle</keyword>
<evidence type="ECO:0000256" key="1">
    <source>
        <dbReference type="ARBA" id="ARBA00004300"/>
    </source>
</evidence>
<evidence type="ECO:0000256" key="3">
    <source>
        <dbReference type="ARBA" id="ARBA00022618"/>
    </source>
</evidence>
<keyword evidence="4" id="KW-0677">Repeat</keyword>
<proteinExistence type="inferred from homology"/>
<dbReference type="Pfam" id="PF21040">
    <property type="entry name" value="CEP104-like_TOG"/>
    <property type="match status" value="2"/>
</dbReference>
<protein>
    <recommendedName>
        <fullName evidence="10">TOG domain-containing protein</fullName>
    </recommendedName>
</protein>
<feature type="compositionally biased region" description="Low complexity" evidence="9">
    <location>
        <begin position="511"/>
        <end position="521"/>
    </location>
</feature>
<dbReference type="GO" id="GO:0061863">
    <property type="term" value="F:microtubule plus end polymerase"/>
    <property type="evidence" value="ECO:0007669"/>
    <property type="project" value="InterPro"/>
</dbReference>
<evidence type="ECO:0000259" key="10">
    <source>
        <dbReference type="SMART" id="SM01349"/>
    </source>
</evidence>
<evidence type="ECO:0000313" key="12">
    <source>
        <dbReference type="WBParaSite" id="SRDH1_29020.2"/>
    </source>
</evidence>
<dbReference type="FunFam" id="1.25.10.10:FF:000019">
    <property type="entry name" value="Cytoskeleton-associated protein 5"/>
    <property type="match status" value="1"/>
</dbReference>
<dbReference type="InterPro" id="IPR016024">
    <property type="entry name" value="ARM-type_fold"/>
</dbReference>
<comment type="subcellular location">
    <subcellularLocation>
        <location evidence="1">Cytoplasm</location>
        <location evidence="1">Cytoskeleton</location>
        <location evidence="1">Microtubule organizing center</location>
        <location evidence="1">Centrosome</location>
    </subcellularLocation>
</comment>
<dbReference type="GO" id="GO:0030951">
    <property type="term" value="P:establishment or maintenance of microtubule cytoskeleton polarity"/>
    <property type="evidence" value="ECO:0007669"/>
    <property type="project" value="InterPro"/>
</dbReference>
<dbReference type="InterPro" id="IPR048491">
    <property type="entry name" value="XMAP215_CLASP_TOG"/>
</dbReference>
<dbReference type="GO" id="GO:0007051">
    <property type="term" value="P:spindle organization"/>
    <property type="evidence" value="ECO:0007669"/>
    <property type="project" value="InterPro"/>
</dbReference>
<keyword evidence="3" id="KW-0132">Cell division</keyword>
<accession>A0AA85EZ71</accession>
<feature type="compositionally biased region" description="Polar residues" evidence="9">
    <location>
        <begin position="1144"/>
        <end position="1154"/>
    </location>
</feature>
<evidence type="ECO:0000256" key="6">
    <source>
        <dbReference type="ARBA" id="ARBA00023212"/>
    </source>
</evidence>
<dbReference type="GO" id="GO:0046785">
    <property type="term" value="P:microtubule polymerization"/>
    <property type="evidence" value="ECO:0007669"/>
    <property type="project" value="InterPro"/>
</dbReference>